<evidence type="ECO:0000256" key="3">
    <source>
        <dbReference type="ARBA" id="ARBA00022777"/>
    </source>
</evidence>
<feature type="domain" description="PurM-like C-terminal" evidence="7">
    <location>
        <begin position="124"/>
        <end position="301"/>
    </location>
</feature>
<dbReference type="Gene3D" id="3.90.650.10">
    <property type="entry name" value="PurM-like C-terminal domain"/>
    <property type="match status" value="1"/>
</dbReference>
<dbReference type="Pfam" id="PF00586">
    <property type="entry name" value="AIRS"/>
    <property type="match status" value="1"/>
</dbReference>
<dbReference type="InterPro" id="IPR010918">
    <property type="entry name" value="PurM-like_C_dom"/>
</dbReference>
<keyword evidence="4" id="KW-0067">ATP-binding</keyword>
<dbReference type="InterPro" id="IPR036676">
    <property type="entry name" value="PurM-like_C_sf"/>
</dbReference>
<evidence type="ECO:0000256" key="2">
    <source>
        <dbReference type="ARBA" id="ARBA00022741"/>
    </source>
</evidence>
<dbReference type="GO" id="GO:0004756">
    <property type="term" value="F:selenide, water dikinase activity"/>
    <property type="evidence" value="ECO:0007669"/>
    <property type="project" value="UniProtKB-EC"/>
</dbReference>
<keyword evidence="2" id="KW-0547">Nucleotide-binding</keyword>
<keyword evidence="3 8" id="KW-0418">Kinase</keyword>
<dbReference type="GO" id="GO:0016260">
    <property type="term" value="P:selenocysteine biosynthetic process"/>
    <property type="evidence" value="ECO:0007669"/>
    <property type="project" value="TreeGrafter"/>
</dbReference>
<dbReference type="CDD" id="cd02195">
    <property type="entry name" value="SelD"/>
    <property type="match status" value="1"/>
</dbReference>
<dbReference type="GO" id="GO:0005524">
    <property type="term" value="F:ATP binding"/>
    <property type="evidence" value="ECO:0007669"/>
    <property type="project" value="UniProtKB-KW"/>
</dbReference>
<keyword evidence="5" id="KW-0711">Selenium</keyword>
<feature type="domain" description="PurM-like N-terminal" evidence="6">
    <location>
        <begin position="5"/>
        <end position="112"/>
    </location>
</feature>
<name>A0A7R6PZ97_9BACT</name>
<evidence type="ECO:0000256" key="5">
    <source>
        <dbReference type="ARBA" id="ARBA00023266"/>
    </source>
</evidence>
<dbReference type="GO" id="GO:0005737">
    <property type="term" value="C:cytoplasm"/>
    <property type="evidence" value="ECO:0007669"/>
    <property type="project" value="TreeGrafter"/>
</dbReference>
<dbReference type="InterPro" id="IPR016188">
    <property type="entry name" value="PurM-like_N"/>
</dbReference>
<dbReference type="PANTHER" id="PTHR10256">
    <property type="entry name" value="SELENIDE, WATER DIKINASE"/>
    <property type="match status" value="1"/>
</dbReference>
<sequence>MQTNDDAGVVRVHGNKCLVQTADFITPVVDDLYMYGKIAAANSLSDVFAMGGDVLTALNLVMYDSCHIEKEEMREILKGGFDAVNEAGGIIIGGHTVEDSEMKYGLSVTGIVEEEKIVRNNNAKVGDKIILTKPLGMGIITTANKVDMVSEKTMKQATEIMGHLNLYAKNAMIEVGVNSATDITGFGLIGHAFEMAKHSGVSFLFNTKEIDYLDEALYLSSIGMVPAGSYNNKHYTEKYVLFERELKDEEKMIFFDAQTSGGLLISVPEEKASLLVDKIKEKGGIYAKVIGEVIEKQDKILIFS</sequence>
<dbReference type="InterPro" id="IPR004536">
    <property type="entry name" value="SPS/SelD"/>
</dbReference>
<keyword evidence="1 8" id="KW-0808">Transferase</keyword>
<dbReference type="PIRSF" id="PIRSF036407">
    <property type="entry name" value="Selenphspht_syn"/>
    <property type="match status" value="1"/>
</dbReference>
<dbReference type="KEGG" id="thyd:TTHT_0866"/>
<evidence type="ECO:0000313" key="8">
    <source>
        <dbReference type="EMBL" id="BBB32428.1"/>
    </source>
</evidence>
<evidence type="ECO:0000259" key="6">
    <source>
        <dbReference type="Pfam" id="PF00586"/>
    </source>
</evidence>
<proteinExistence type="predicted"/>
<protein>
    <submittedName>
        <fullName evidence="8">Selenide, water dikinase</fullName>
        <ecNumber evidence="8">2.7.9.3</ecNumber>
    </submittedName>
</protein>
<evidence type="ECO:0000259" key="7">
    <source>
        <dbReference type="Pfam" id="PF02769"/>
    </source>
</evidence>
<evidence type="ECO:0000256" key="4">
    <source>
        <dbReference type="ARBA" id="ARBA00022840"/>
    </source>
</evidence>
<organism evidence="8 9">
    <name type="scientific">Thermotomaculum hydrothermale</name>
    <dbReference type="NCBI Taxonomy" id="981385"/>
    <lineage>
        <taxon>Bacteria</taxon>
        <taxon>Pseudomonadati</taxon>
        <taxon>Acidobacteriota</taxon>
        <taxon>Holophagae</taxon>
        <taxon>Thermotomaculales</taxon>
        <taxon>Thermotomaculaceae</taxon>
        <taxon>Thermotomaculum</taxon>
    </lineage>
</organism>
<dbReference type="Proteomes" id="UP000595564">
    <property type="component" value="Chromosome"/>
</dbReference>
<accession>A0A7R6PZ97</accession>
<dbReference type="PANTHER" id="PTHR10256:SF0">
    <property type="entry name" value="INACTIVE SELENIDE, WATER DIKINASE-LIKE PROTEIN-RELATED"/>
    <property type="match status" value="1"/>
</dbReference>
<dbReference type="EMBL" id="AP017470">
    <property type="protein sequence ID" value="BBB32428.1"/>
    <property type="molecule type" value="Genomic_DNA"/>
</dbReference>
<dbReference type="SUPFAM" id="SSF56042">
    <property type="entry name" value="PurM C-terminal domain-like"/>
    <property type="match status" value="1"/>
</dbReference>
<reference evidence="8 9" key="1">
    <citation type="journal article" date="2012" name="Extremophiles">
        <title>Thermotomaculum hydrothermale gen. nov., sp. nov., a novel heterotrophic thermophile within the phylum Acidobacteria from a deep-sea hydrothermal vent chimney in the Southern Okinawa Trough.</title>
        <authorList>
            <person name="Izumi H."/>
            <person name="Nunoura T."/>
            <person name="Miyazaki M."/>
            <person name="Mino S."/>
            <person name="Toki T."/>
            <person name="Takai K."/>
            <person name="Sako Y."/>
            <person name="Sawabe T."/>
            <person name="Nakagawa S."/>
        </authorList>
    </citation>
    <scope>NUCLEOTIDE SEQUENCE [LARGE SCALE GENOMIC DNA]</scope>
    <source>
        <strain evidence="8 9">AC55</strain>
    </source>
</reference>
<dbReference type="EC" id="2.7.9.3" evidence="8"/>
<dbReference type="NCBIfam" id="TIGR00476">
    <property type="entry name" value="selD"/>
    <property type="match status" value="1"/>
</dbReference>
<dbReference type="Gene3D" id="3.30.1330.10">
    <property type="entry name" value="PurM-like, N-terminal domain"/>
    <property type="match status" value="1"/>
</dbReference>
<dbReference type="Pfam" id="PF02769">
    <property type="entry name" value="AIRS_C"/>
    <property type="match status" value="1"/>
</dbReference>
<evidence type="ECO:0000313" key="9">
    <source>
        <dbReference type="Proteomes" id="UP000595564"/>
    </source>
</evidence>
<evidence type="ECO:0000256" key="1">
    <source>
        <dbReference type="ARBA" id="ARBA00022679"/>
    </source>
</evidence>
<keyword evidence="9" id="KW-1185">Reference proteome</keyword>
<dbReference type="InterPro" id="IPR036921">
    <property type="entry name" value="PurM-like_N_sf"/>
</dbReference>
<dbReference type="AlphaFoldDB" id="A0A7R6PZ97"/>
<dbReference type="SUPFAM" id="SSF55326">
    <property type="entry name" value="PurM N-terminal domain-like"/>
    <property type="match status" value="1"/>
</dbReference>
<gene>
    <name evidence="8" type="primary">selD</name>
    <name evidence="8" type="ORF">TTHT_0866</name>
</gene>